<evidence type="ECO:0000313" key="2">
    <source>
        <dbReference type="Proteomes" id="UP000030111"/>
    </source>
</evidence>
<accession>A0A0A2N1G0</accession>
<evidence type="ECO:0000313" key="1">
    <source>
        <dbReference type="EMBL" id="KGO94295.1"/>
    </source>
</evidence>
<sequence>MTEIFTLLYSNLSSEDKIKDLIEIDYNQDYDKVIGFQIHIQSAVQNLFPQQIESQQTLVYKKSVGKLIVKPNLIKNYLDSIR</sequence>
<dbReference type="AlphaFoldDB" id="A0A0A2N1G0"/>
<proteinExistence type="predicted"/>
<name>A0A0A2N1G0_9FLAO</name>
<reference evidence="1 2" key="1">
    <citation type="submission" date="2013-09" db="EMBL/GenBank/DDBJ databases">
        <authorList>
            <person name="Zeng Z."/>
            <person name="Chen C."/>
        </authorList>
    </citation>
    <scope>NUCLEOTIDE SEQUENCE [LARGE SCALE GENOMIC DNA]</scope>
    <source>
        <strain evidence="1 2">WB 4.1-42</strain>
    </source>
</reference>
<protein>
    <submittedName>
        <fullName evidence="1">Uncharacterized protein</fullName>
    </submittedName>
</protein>
<comment type="caution">
    <text evidence="1">The sequence shown here is derived from an EMBL/GenBank/DDBJ whole genome shotgun (WGS) entry which is preliminary data.</text>
</comment>
<gene>
    <name evidence="1" type="ORF">Q766_05080</name>
</gene>
<organism evidence="1 2">
    <name type="scientific">Flavobacterium subsaxonicum WB 4.1-42 = DSM 21790</name>
    <dbReference type="NCBI Taxonomy" id="1121898"/>
    <lineage>
        <taxon>Bacteria</taxon>
        <taxon>Pseudomonadati</taxon>
        <taxon>Bacteroidota</taxon>
        <taxon>Flavobacteriia</taxon>
        <taxon>Flavobacteriales</taxon>
        <taxon>Flavobacteriaceae</taxon>
        <taxon>Flavobacterium</taxon>
    </lineage>
</organism>
<keyword evidence="2" id="KW-1185">Reference proteome</keyword>
<dbReference type="Proteomes" id="UP000030111">
    <property type="component" value="Unassembled WGS sequence"/>
</dbReference>
<dbReference type="STRING" id="1121898.GCA_000422725_01549"/>
<dbReference type="RefSeq" id="WP_026990422.1">
    <property type="nucleotide sequence ID" value="NZ_AUGP01000017.1"/>
</dbReference>
<dbReference type="EMBL" id="JRLY01000002">
    <property type="protein sequence ID" value="KGO94295.1"/>
    <property type="molecule type" value="Genomic_DNA"/>
</dbReference>